<gene>
    <name evidence="2" type="ORF">THRCLA_23210</name>
</gene>
<evidence type="ECO:0000259" key="1">
    <source>
        <dbReference type="PROSITE" id="PS50011"/>
    </source>
</evidence>
<accession>A0A1V9Y9H9</accession>
<protein>
    <recommendedName>
        <fullName evidence="1">Protein kinase domain-containing protein</fullName>
    </recommendedName>
</protein>
<dbReference type="InterPro" id="IPR011009">
    <property type="entry name" value="Kinase-like_dom_sf"/>
</dbReference>
<dbReference type="PROSITE" id="PS50011">
    <property type="entry name" value="PROTEIN_KINASE_DOM"/>
    <property type="match status" value="1"/>
</dbReference>
<organism evidence="2 3">
    <name type="scientific">Thraustotheca clavata</name>
    <dbReference type="NCBI Taxonomy" id="74557"/>
    <lineage>
        <taxon>Eukaryota</taxon>
        <taxon>Sar</taxon>
        <taxon>Stramenopiles</taxon>
        <taxon>Oomycota</taxon>
        <taxon>Saprolegniomycetes</taxon>
        <taxon>Saprolegniales</taxon>
        <taxon>Achlyaceae</taxon>
        <taxon>Thraustotheca</taxon>
    </lineage>
</organism>
<dbReference type="SUPFAM" id="SSF56112">
    <property type="entry name" value="Protein kinase-like (PK-like)"/>
    <property type="match status" value="1"/>
</dbReference>
<proteinExistence type="predicted"/>
<dbReference type="Proteomes" id="UP000243217">
    <property type="component" value="Unassembled WGS sequence"/>
</dbReference>
<dbReference type="AlphaFoldDB" id="A0A1V9Y9H9"/>
<dbReference type="GO" id="GO:0004672">
    <property type="term" value="F:protein kinase activity"/>
    <property type="evidence" value="ECO:0007669"/>
    <property type="project" value="InterPro"/>
</dbReference>
<reference evidence="2 3" key="1">
    <citation type="journal article" date="2014" name="Genome Biol. Evol.">
        <title>The secreted proteins of Achlya hypogyna and Thraustotheca clavata identify the ancestral oomycete secretome and reveal gene acquisitions by horizontal gene transfer.</title>
        <authorList>
            <person name="Misner I."/>
            <person name="Blouin N."/>
            <person name="Leonard G."/>
            <person name="Richards T.A."/>
            <person name="Lane C.E."/>
        </authorList>
    </citation>
    <scope>NUCLEOTIDE SEQUENCE [LARGE SCALE GENOMIC DNA]</scope>
    <source>
        <strain evidence="2 3">ATCC 34112</strain>
    </source>
</reference>
<evidence type="ECO:0000313" key="3">
    <source>
        <dbReference type="Proteomes" id="UP000243217"/>
    </source>
</evidence>
<feature type="domain" description="Protein kinase" evidence="1">
    <location>
        <begin position="1"/>
        <end position="76"/>
    </location>
</feature>
<comment type="caution">
    <text evidence="2">The sequence shown here is derived from an EMBL/GenBank/DDBJ whole genome shotgun (WGS) entry which is preliminary data.</text>
</comment>
<sequence>MAPEVICGERYKCSADISSMGVVLTEMANLQLPYHELGQINLISLAHSVCDGSYRPKMFIRQPKRSTNSKGTGSNI</sequence>
<keyword evidence="3" id="KW-1185">Reference proteome</keyword>
<name>A0A1V9Y9H9_9STRA</name>
<evidence type="ECO:0000313" key="2">
    <source>
        <dbReference type="EMBL" id="OQR82395.1"/>
    </source>
</evidence>
<dbReference type="GO" id="GO:0005524">
    <property type="term" value="F:ATP binding"/>
    <property type="evidence" value="ECO:0007669"/>
    <property type="project" value="InterPro"/>
</dbReference>
<dbReference type="Gene3D" id="1.10.510.10">
    <property type="entry name" value="Transferase(Phosphotransferase) domain 1"/>
    <property type="match status" value="1"/>
</dbReference>
<dbReference type="InterPro" id="IPR000719">
    <property type="entry name" value="Prot_kinase_dom"/>
</dbReference>
<dbReference type="EMBL" id="JNBS01004723">
    <property type="protein sequence ID" value="OQR82395.1"/>
    <property type="molecule type" value="Genomic_DNA"/>
</dbReference>